<dbReference type="GO" id="GO:0052621">
    <property type="term" value="F:diguanylate cyclase activity"/>
    <property type="evidence" value="ECO:0007669"/>
    <property type="project" value="UniProtKB-EC"/>
</dbReference>
<keyword evidence="4" id="KW-0342">GTP-binding</keyword>
<protein>
    <recommendedName>
        <fullName evidence="3">diguanylate cyclase</fullName>
        <ecNumber evidence="3">2.7.7.65</ecNumber>
    </recommendedName>
</protein>
<dbReference type="Gene3D" id="3.30.450.40">
    <property type="match status" value="1"/>
</dbReference>
<keyword evidence="7" id="KW-0548">Nucleotidyltransferase</keyword>
<dbReference type="EC" id="2.7.7.65" evidence="3"/>
<evidence type="ECO:0000256" key="3">
    <source>
        <dbReference type="ARBA" id="ARBA00012528"/>
    </source>
</evidence>
<dbReference type="InterPro" id="IPR003018">
    <property type="entry name" value="GAF"/>
</dbReference>
<sequence>MSDHILARVSQTLSTEQSLESLVRQLLEMLAMVTDMESTYLTRIDEGMEFQHVLFARNSGDMQIPEGLSVPWDKSLCKRAFDDRCFFSDDVDTRWHDCEAAQALGIKTFFSTPIHLTDGSLYGTLCATSSERHSITLRGDHVLHLFAGMIARHIERESLVKQLREANAALTAHSYTDELTSLPNRRALFEHLPTLFSLARHLKRHLYIAFIDLDNFKAINDLYGHQAGDEFLRQVSTRLTACCCENDILARLGGDEFLFASLCAETPHDLAQFCETLRERIRGEYQLTRLKFDYPGASIGLVDIDPNESSADDAVRAADDAMYLDKKNRRQMHFSTASK</sequence>
<dbReference type="SUPFAM" id="SSF55073">
    <property type="entry name" value="Nucleotide cyclase"/>
    <property type="match status" value="1"/>
</dbReference>
<dbReference type="Pfam" id="PF13185">
    <property type="entry name" value="GAF_2"/>
    <property type="match status" value="1"/>
</dbReference>
<dbReference type="SMART" id="SM00065">
    <property type="entry name" value="GAF"/>
    <property type="match status" value="1"/>
</dbReference>
<dbReference type="PROSITE" id="PS50887">
    <property type="entry name" value="GGDEF"/>
    <property type="match status" value="1"/>
</dbReference>
<dbReference type="PANTHER" id="PTHR45138:SF9">
    <property type="entry name" value="DIGUANYLATE CYCLASE DGCM-RELATED"/>
    <property type="match status" value="1"/>
</dbReference>
<dbReference type="AlphaFoldDB" id="A0AB38FRI0"/>
<comment type="cofactor">
    <cofactor evidence="1">
        <name>Mg(2+)</name>
        <dbReference type="ChEBI" id="CHEBI:18420"/>
    </cofactor>
</comment>
<evidence type="ECO:0000256" key="4">
    <source>
        <dbReference type="ARBA" id="ARBA00023134"/>
    </source>
</evidence>
<evidence type="ECO:0000313" key="7">
    <source>
        <dbReference type="EMBL" id="SQA60416.1"/>
    </source>
</evidence>
<comment type="pathway">
    <text evidence="2">Purine metabolism; 3',5'-cyclic di-GMP biosynthesis.</text>
</comment>
<dbReference type="Gene3D" id="3.30.70.270">
    <property type="match status" value="1"/>
</dbReference>
<dbReference type="NCBIfam" id="TIGR00254">
    <property type="entry name" value="GGDEF"/>
    <property type="match status" value="1"/>
</dbReference>
<comment type="catalytic activity">
    <reaction evidence="5">
        <text>2 GTP = 3',3'-c-di-GMP + 2 diphosphate</text>
        <dbReference type="Rhea" id="RHEA:24898"/>
        <dbReference type="ChEBI" id="CHEBI:33019"/>
        <dbReference type="ChEBI" id="CHEBI:37565"/>
        <dbReference type="ChEBI" id="CHEBI:58805"/>
        <dbReference type="EC" id="2.7.7.65"/>
    </reaction>
</comment>
<dbReference type="SUPFAM" id="SSF55781">
    <property type="entry name" value="GAF domain-like"/>
    <property type="match status" value="1"/>
</dbReference>
<dbReference type="InterPro" id="IPR029787">
    <property type="entry name" value="Nucleotide_cyclase"/>
</dbReference>
<evidence type="ECO:0000256" key="1">
    <source>
        <dbReference type="ARBA" id="ARBA00001946"/>
    </source>
</evidence>
<dbReference type="GO" id="GO:0005525">
    <property type="term" value="F:GTP binding"/>
    <property type="evidence" value="ECO:0007669"/>
    <property type="project" value="UniProtKB-KW"/>
</dbReference>
<dbReference type="CDD" id="cd01949">
    <property type="entry name" value="GGDEF"/>
    <property type="match status" value="1"/>
</dbReference>
<name>A0AB38FRI0_9ENTR</name>
<keyword evidence="4" id="KW-0547">Nucleotide-binding</keyword>
<dbReference type="Pfam" id="PF00990">
    <property type="entry name" value="GGDEF"/>
    <property type="match status" value="1"/>
</dbReference>
<dbReference type="GO" id="GO:1902201">
    <property type="term" value="P:negative regulation of bacterial-type flagellum-dependent cell motility"/>
    <property type="evidence" value="ECO:0007669"/>
    <property type="project" value="TreeGrafter"/>
</dbReference>
<dbReference type="InterPro" id="IPR050469">
    <property type="entry name" value="Diguanylate_Cyclase"/>
</dbReference>
<gene>
    <name evidence="7" type="primary">yeaP_1</name>
    <name evidence="7" type="ORF">NCTC11967_00600</name>
</gene>
<feature type="domain" description="GGDEF" evidence="6">
    <location>
        <begin position="204"/>
        <end position="337"/>
    </location>
</feature>
<comment type="caution">
    <text evidence="7">The sequence shown here is derived from an EMBL/GenBank/DDBJ whole genome shotgun (WGS) entry which is preliminary data.</text>
</comment>
<proteinExistence type="predicted"/>
<dbReference type="RefSeq" id="WP_038258098.1">
    <property type="nucleotide sequence ID" value="NZ_CP050811.1"/>
</dbReference>
<evidence type="ECO:0000313" key="8">
    <source>
        <dbReference type="Proteomes" id="UP000251313"/>
    </source>
</evidence>
<dbReference type="Proteomes" id="UP000251313">
    <property type="component" value="Unassembled WGS sequence"/>
</dbReference>
<evidence type="ECO:0000256" key="2">
    <source>
        <dbReference type="ARBA" id="ARBA00004665"/>
    </source>
</evidence>
<dbReference type="GO" id="GO:0043709">
    <property type="term" value="P:cell adhesion involved in single-species biofilm formation"/>
    <property type="evidence" value="ECO:0007669"/>
    <property type="project" value="TreeGrafter"/>
</dbReference>
<dbReference type="InterPro" id="IPR029016">
    <property type="entry name" value="GAF-like_dom_sf"/>
</dbReference>
<keyword evidence="7" id="KW-0808">Transferase</keyword>
<dbReference type="EMBL" id="UAVL01000001">
    <property type="protein sequence ID" value="SQA60416.1"/>
    <property type="molecule type" value="Genomic_DNA"/>
</dbReference>
<dbReference type="InterPro" id="IPR000160">
    <property type="entry name" value="GGDEF_dom"/>
</dbReference>
<accession>A0AB38FRI0</accession>
<reference evidence="7 8" key="1">
    <citation type="submission" date="2018-06" db="EMBL/GenBank/DDBJ databases">
        <authorList>
            <consortium name="Pathogen Informatics"/>
            <person name="Doyle S."/>
        </authorList>
    </citation>
    <scope>NUCLEOTIDE SEQUENCE [LARGE SCALE GENOMIC DNA]</scope>
    <source>
        <strain evidence="7 8">NCTC11967</strain>
    </source>
</reference>
<dbReference type="InterPro" id="IPR043128">
    <property type="entry name" value="Rev_trsase/Diguanyl_cyclase"/>
</dbReference>
<dbReference type="PANTHER" id="PTHR45138">
    <property type="entry name" value="REGULATORY COMPONENTS OF SENSORY TRANSDUCTION SYSTEM"/>
    <property type="match status" value="1"/>
</dbReference>
<evidence type="ECO:0000256" key="5">
    <source>
        <dbReference type="ARBA" id="ARBA00034247"/>
    </source>
</evidence>
<organism evidence="7 8">
    <name type="scientific">Yokenella regensburgei</name>
    <dbReference type="NCBI Taxonomy" id="158877"/>
    <lineage>
        <taxon>Bacteria</taxon>
        <taxon>Pseudomonadati</taxon>
        <taxon>Pseudomonadota</taxon>
        <taxon>Gammaproteobacteria</taxon>
        <taxon>Enterobacterales</taxon>
        <taxon>Enterobacteriaceae</taxon>
        <taxon>Yokenella</taxon>
    </lineage>
</organism>
<dbReference type="SMART" id="SM00267">
    <property type="entry name" value="GGDEF"/>
    <property type="match status" value="1"/>
</dbReference>
<dbReference type="GO" id="GO:0005886">
    <property type="term" value="C:plasma membrane"/>
    <property type="evidence" value="ECO:0007669"/>
    <property type="project" value="TreeGrafter"/>
</dbReference>
<evidence type="ECO:0000259" key="6">
    <source>
        <dbReference type="PROSITE" id="PS50887"/>
    </source>
</evidence>